<dbReference type="RefSeq" id="WP_135804402.1">
    <property type="nucleotide sequence ID" value="NZ_SRPF01000006.1"/>
</dbReference>
<feature type="region of interest" description="Disordered" evidence="1">
    <location>
        <begin position="74"/>
        <end position="150"/>
    </location>
</feature>
<dbReference type="EMBL" id="SRPF01000006">
    <property type="protein sequence ID" value="TGN38274.1"/>
    <property type="molecule type" value="Genomic_DNA"/>
</dbReference>
<evidence type="ECO:0000256" key="1">
    <source>
        <dbReference type="SAM" id="MobiDB-lite"/>
    </source>
</evidence>
<accession>A0A4Z1C6P1</accession>
<dbReference type="AlphaFoldDB" id="A0A4Z1C6P1"/>
<evidence type="ECO:0000313" key="3">
    <source>
        <dbReference type="Proteomes" id="UP000298325"/>
    </source>
</evidence>
<reference evidence="2 3" key="1">
    <citation type="submission" date="2019-04" db="EMBL/GenBank/DDBJ databases">
        <authorList>
            <person name="Park S."/>
            <person name="Yoon J.-H."/>
        </authorList>
    </citation>
    <scope>NUCLEOTIDE SEQUENCE [LARGE SCALE GENOMIC DNA]</scope>
    <source>
        <strain evidence="2 3">HJM-18</strain>
    </source>
</reference>
<keyword evidence="3" id="KW-1185">Reference proteome</keyword>
<organism evidence="2 3">
    <name type="scientific">Marinobacter confluentis</name>
    <dbReference type="NCBI Taxonomy" id="1697557"/>
    <lineage>
        <taxon>Bacteria</taxon>
        <taxon>Pseudomonadati</taxon>
        <taxon>Pseudomonadota</taxon>
        <taxon>Gammaproteobacteria</taxon>
        <taxon>Pseudomonadales</taxon>
        <taxon>Marinobacteraceae</taxon>
        <taxon>Marinobacter</taxon>
    </lineage>
</organism>
<name>A0A4Z1C6P1_9GAMM</name>
<protein>
    <submittedName>
        <fullName evidence="2">Uncharacterized protein</fullName>
    </submittedName>
</protein>
<comment type="caution">
    <text evidence="2">The sequence shown here is derived from an EMBL/GenBank/DDBJ whole genome shotgun (WGS) entry which is preliminary data.</text>
</comment>
<feature type="region of interest" description="Disordered" evidence="1">
    <location>
        <begin position="189"/>
        <end position="214"/>
    </location>
</feature>
<sequence>MFQLVFKGECTPGTDPEEARSNARTLFKANADQITKMFSGQPVVIRNRLEEVQAEKYRGVLKKHGMVAYVEPMEGAAPKPSSARAEPSAPEEPSAQKKPSAPEQPSAPPQPAASESTPSRAGGSVKVEPGDRPNVAGEKVDSILSGSGLTLDPVGVTLAEHKEAEAPMFEHLDEWTLAPPGAELVEAREAPPPLVPDVSHLSLADQDDEPGRNG</sequence>
<dbReference type="OrthoDB" id="9812349at2"/>
<evidence type="ECO:0000313" key="2">
    <source>
        <dbReference type="EMBL" id="TGN38274.1"/>
    </source>
</evidence>
<proteinExistence type="predicted"/>
<gene>
    <name evidence="2" type="ORF">E5Q11_15700</name>
</gene>
<dbReference type="Proteomes" id="UP000298325">
    <property type="component" value="Unassembled WGS sequence"/>
</dbReference>